<gene>
    <name evidence="3" type="ORF">B0W44_04070</name>
</gene>
<evidence type="ECO:0000313" key="3">
    <source>
        <dbReference type="EMBL" id="AQS55072.1"/>
    </source>
</evidence>
<dbReference type="STRING" id="1471761.B0W44_04070"/>
<keyword evidence="2" id="KW-0732">Signal</keyword>
<dbReference type="PROSITE" id="PS51257">
    <property type="entry name" value="PROKAR_LIPOPROTEIN"/>
    <property type="match status" value="1"/>
</dbReference>
<sequence>MIKNIAKIVTVAGLSLALLAGCGQSSEDDATTEPTETEDTTTEDAGTEDVNGTEGNEAESTETEDNGS</sequence>
<dbReference type="AlphaFoldDB" id="A0A1U9K4W6"/>
<protein>
    <submittedName>
        <fullName evidence="3">Uncharacterized protein</fullName>
    </submittedName>
</protein>
<dbReference type="Proteomes" id="UP000188603">
    <property type="component" value="Chromosome"/>
</dbReference>
<name>A0A1U9K4W6_9BACL</name>
<proteinExistence type="predicted"/>
<dbReference type="KEGG" id="ntr:B0W44_04070"/>
<feature type="compositionally biased region" description="Acidic residues" evidence="1">
    <location>
        <begin position="56"/>
        <end position="68"/>
    </location>
</feature>
<dbReference type="RefSeq" id="WP_077718891.1">
    <property type="nucleotide sequence ID" value="NZ_CP019699.1"/>
</dbReference>
<feature type="region of interest" description="Disordered" evidence="1">
    <location>
        <begin position="23"/>
        <end position="68"/>
    </location>
</feature>
<feature type="chain" id="PRO_5039361215" evidence="2">
    <location>
        <begin position="21"/>
        <end position="68"/>
    </location>
</feature>
<reference evidence="3 4" key="1">
    <citation type="journal article" date="2015" name="Int. J. Syst. Evol. Microbiol.">
        <title>Novibacillus thermophilus gen. nov., sp. nov., a Gram-staining-negative and moderately thermophilic member of the family Thermoactinomycetaceae.</title>
        <authorList>
            <person name="Yang G."/>
            <person name="Chen J."/>
            <person name="Zhou S."/>
        </authorList>
    </citation>
    <scope>NUCLEOTIDE SEQUENCE [LARGE SCALE GENOMIC DNA]</scope>
    <source>
        <strain evidence="3 4">SG-1</strain>
    </source>
</reference>
<feature type="compositionally biased region" description="Acidic residues" evidence="1">
    <location>
        <begin position="26"/>
        <end position="47"/>
    </location>
</feature>
<evidence type="ECO:0000256" key="2">
    <source>
        <dbReference type="SAM" id="SignalP"/>
    </source>
</evidence>
<organism evidence="3 4">
    <name type="scientific">Novibacillus thermophilus</name>
    <dbReference type="NCBI Taxonomy" id="1471761"/>
    <lineage>
        <taxon>Bacteria</taxon>
        <taxon>Bacillati</taxon>
        <taxon>Bacillota</taxon>
        <taxon>Bacilli</taxon>
        <taxon>Bacillales</taxon>
        <taxon>Thermoactinomycetaceae</taxon>
        <taxon>Novibacillus</taxon>
    </lineage>
</organism>
<feature type="signal peptide" evidence="2">
    <location>
        <begin position="1"/>
        <end position="20"/>
    </location>
</feature>
<dbReference type="EMBL" id="CP019699">
    <property type="protein sequence ID" value="AQS55072.1"/>
    <property type="molecule type" value="Genomic_DNA"/>
</dbReference>
<keyword evidence="4" id="KW-1185">Reference proteome</keyword>
<evidence type="ECO:0000256" key="1">
    <source>
        <dbReference type="SAM" id="MobiDB-lite"/>
    </source>
</evidence>
<accession>A0A1U9K4W6</accession>
<evidence type="ECO:0000313" key="4">
    <source>
        <dbReference type="Proteomes" id="UP000188603"/>
    </source>
</evidence>